<keyword evidence="4" id="KW-1185">Reference proteome</keyword>
<keyword evidence="2" id="KW-0812">Transmembrane</keyword>
<dbReference type="EMBL" id="ML220142">
    <property type="protein sequence ID" value="TGZ78366.1"/>
    <property type="molecule type" value="Genomic_DNA"/>
</dbReference>
<feature type="transmembrane region" description="Helical" evidence="2">
    <location>
        <begin position="107"/>
        <end position="129"/>
    </location>
</feature>
<feature type="compositionally biased region" description="Polar residues" evidence="1">
    <location>
        <begin position="52"/>
        <end position="73"/>
    </location>
</feature>
<evidence type="ECO:0000313" key="4">
    <source>
        <dbReference type="Proteomes" id="UP000298138"/>
    </source>
</evidence>
<accession>A0A4S2MMM2</accession>
<evidence type="ECO:0000313" key="3">
    <source>
        <dbReference type="EMBL" id="TGZ78366.1"/>
    </source>
</evidence>
<organism evidence="3 4">
    <name type="scientific">Ascodesmis nigricans</name>
    <dbReference type="NCBI Taxonomy" id="341454"/>
    <lineage>
        <taxon>Eukaryota</taxon>
        <taxon>Fungi</taxon>
        <taxon>Dikarya</taxon>
        <taxon>Ascomycota</taxon>
        <taxon>Pezizomycotina</taxon>
        <taxon>Pezizomycetes</taxon>
        <taxon>Pezizales</taxon>
        <taxon>Ascodesmidaceae</taxon>
        <taxon>Ascodesmis</taxon>
    </lineage>
</organism>
<name>A0A4S2MMM2_9PEZI</name>
<dbReference type="AlphaFoldDB" id="A0A4S2MMM2"/>
<keyword evidence="2" id="KW-1133">Transmembrane helix</keyword>
<dbReference type="Proteomes" id="UP000298138">
    <property type="component" value="Unassembled WGS sequence"/>
</dbReference>
<proteinExistence type="predicted"/>
<feature type="region of interest" description="Disordered" evidence="1">
    <location>
        <begin position="49"/>
        <end position="73"/>
    </location>
</feature>
<reference evidence="3 4" key="1">
    <citation type="submission" date="2019-04" db="EMBL/GenBank/DDBJ databases">
        <title>Comparative genomics and transcriptomics to analyze fruiting body development in filamentous ascomycetes.</title>
        <authorList>
            <consortium name="DOE Joint Genome Institute"/>
            <person name="Lutkenhaus R."/>
            <person name="Traeger S."/>
            <person name="Breuer J."/>
            <person name="Kuo A."/>
            <person name="Lipzen A."/>
            <person name="Pangilinan J."/>
            <person name="Dilworth D."/>
            <person name="Sandor L."/>
            <person name="Poggeler S."/>
            <person name="Barry K."/>
            <person name="Grigoriev I.V."/>
            <person name="Nowrousian M."/>
        </authorList>
    </citation>
    <scope>NUCLEOTIDE SEQUENCE [LARGE SCALE GENOMIC DNA]</scope>
    <source>
        <strain evidence="3 4">CBS 389.68</strain>
    </source>
</reference>
<dbReference type="InParanoid" id="A0A4S2MMM2"/>
<protein>
    <submittedName>
        <fullName evidence="3">Uncharacterized protein</fullName>
    </submittedName>
</protein>
<sequence length="139" mass="15247">MWSEVGCLLYAPSSRASKYEDEYVSPRSSISSATSPHTETDFIINFSRDPYSPSSSTNTALRSPSSYTPKFTPNSHTPLLSDMESGYVELGVWNPRPRGSWSWMKRWGWGIMVVVIVMAVVGLAVVMVLPVRGVGGGLV</sequence>
<gene>
    <name evidence="3" type="ORF">EX30DRAFT_159688</name>
</gene>
<evidence type="ECO:0000256" key="2">
    <source>
        <dbReference type="SAM" id="Phobius"/>
    </source>
</evidence>
<keyword evidence="2" id="KW-0472">Membrane</keyword>
<evidence type="ECO:0000256" key="1">
    <source>
        <dbReference type="SAM" id="MobiDB-lite"/>
    </source>
</evidence>